<reference evidence="1" key="2">
    <citation type="journal article" date="2021" name="Microbiol. Resour. Announc.">
        <title>Complete Genome Sequence of Polycladomyces abyssicola JIR-001T, Isolated from Hemipelagic Sediment in Deep Seawater.</title>
        <authorList>
            <person name="Tsubouchi T."/>
            <person name="Kaneko Y."/>
        </authorList>
    </citation>
    <scope>NUCLEOTIDE SEQUENCE</scope>
    <source>
        <strain evidence="1">JIR-001</strain>
    </source>
</reference>
<gene>
    <name evidence="1" type="ORF">JIR001_08460</name>
</gene>
<dbReference type="AlphaFoldDB" id="A0A8D5ZN75"/>
<organism evidence="1 2">
    <name type="scientific">Polycladomyces abyssicola</name>
    <dbReference type="NCBI Taxonomy" id="1125966"/>
    <lineage>
        <taxon>Bacteria</taxon>
        <taxon>Bacillati</taxon>
        <taxon>Bacillota</taxon>
        <taxon>Bacilli</taxon>
        <taxon>Bacillales</taxon>
        <taxon>Thermoactinomycetaceae</taxon>
        <taxon>Polycladomyces</taxon>
    </lineage>
</organism>
<proteinExistence type="predicted"/>
<sequence length="88" mass="9931">MSPADGEGISWYPVNSHSVLSQKGAKTEYTITDRIGNAKLPLVGEIDGSIPFSDEWIGQAISRAWIRHRFLENIYKEIPRFTPSVRID</sequence>
<dbReference type="Proteomes" id="UP000677436">
    <property type="component" value="Chromosome"/>
</dbReference>
<dbReference type="KEGG" id="pabs:JIR001_08460"/>
<protein>
    <submittedName>
        <fullName evidence="1">Uncharacterized protein</fullName>
    </submittedName>
</protein>
<evidence type="ECO:0000313" key="2">
    <source>
        <dbReference type="Proteomes" id="UP000677436"/>
    </source>
</evidence>
<reference evidence="1" key="1">
    <citation type="journal article" date="2013" name="Int. J. Syst. Evol. Microbiol.">
        <title>Polycladomyces abyssicola gen. nov., sp. nov., a thermophilic filamentous bacterium isolated from hemipelagic sediment.</title>
        <authorList>
            <person name="Tsubouchi T."/>
            <person name="Shimane Y."/>
            <person name="Mori K."/>
            <person name="Usui K."/>
            <person name="Hiraki T."/>
            <person name="Tame A."/>
            <person name="Uematsu K."/>
            <person name="Maruyama T."/>
            <person name="Hatada Y."/>
        </authorList>
    </citation>
    <scope>NUCLEOTIDE SEQUENCE</scope>
    <source>
        <strain evidence="1">JIR-001</strain>
    </source>
</reference>
<evidence type="ECO:0000313" key="1">
    <source>
        <dbReference type="EMBL" id="BCU81063.1"/>
    </source>
</evidence>
<dbReference type="EMBL" id="AP024601">
    <property type="protein sequence ID" value="BCU81063.1"/>
    <property type="molecule type" value="Genomic_DNA"/>
</dbReference>
<keyword evidence="2" id="KW-1185">Reference proteome</keyword>
<accession>A0A8D5ZN75</accession>
<name>A0A8D5ZN75_9BACL</name>